<dbReference type="Proteomes" id="UP000694556">
    <property type="component" value="Chromosome 15"/>
</dbReference>
<protein>
    <submittedName>
        <fullName evidence="2">Uncharacterized protein</fullName>
    </submittedName>
</protein>
<organism evidence="2 3">
    <name type="scientific">Cairina moschata</name>
    <name type="common">Muscovy duck</name>
    <dbReference type="NCBI Taxonomy" id="8855"/>
    <lineage>
        <taxon>Eukaryota</taxon>
        <taxon>Metazoa</taxon>
        <taxon>Chordata</taxon>
        <taxon>Craniata</taxon>
        <taxon>Vertebrata</taxon>
        <taxon>Euteleostomi</taxon>
        <taxon>Archelosauria</taxon>
        <taxon>Archosauria</taxon>
        <taxon>Dinosauria</taxon>
        <taxon>Saurischia</taxon>
        <taxon>Theropoda</taxon>
        <taxon>Coelurosauria</taxon>
        <taxon>Aves</taxon>
        <taxon>Neognathae</taxon>
        <taxon>Galloanserae</taxon>
        <taxon>Anseriformes</taxon>
        <taxon>Anatidae</taxon>
        <taxon>Anatinae</taxon>
        <taxon>Cairina</taxon>
    </lineage>
</organism>
<dbReference type="AlphaFoldDB" id="A0A8C3BUV5"/>
<feature type="compositionally biased region" description="Basic and acidic residues" evidence="1">
    <location>
        <begin position="57"/>
        <end position="68"/>
    </location>
</feature>
<sequence>SEPVSKYLFSRREACLHHLPSCRGVSHCSELSTHSTAAGRPRRASSCPSLCDSQSSPHKEVEGREVGVRRYKCGHHQPASPLRTKQSILKSLKSREDKPTPSAQHE</sequence>
<feature type="compositionally biased region" description="Basic and acidic residues" evidence="1">
    <location>
        <begin position="93"/>
        <end position="106"/>
    </location>
</feature>
<evidence type="ECO:0000313" key="2">
    <source>
        <dbReference type="Ensembl" id="ENSCMMP00000011762.1"/>
    </source>
</evidence>
<reference evidence="2" key="1">
    <citation type="submission" date="2018-09" db="EMBL/GenBank/DDBJ databases">
        <title>Common duck and Muscovy duck high density SNP chip.</title>
        <authorList>
            <person name="Vignal A."/>
            <person name="Thebault N."/>
            <person name="Warren W.C."/>
        </authorList>
    </citation>
    <scope>NUCLEOTIDE SEQUENCE [LARGE SCALE GENOMIC DNA]</scope>
</reference>
<reference evidence="2" key="3">
    <citation type="submission" date="2025-09" db="UniProtKB">
        <authorList>
            <consortium name="Ensembl"/>
        </authorList>
    </citation>
    <scope>IDENTIFICATION</scope>
</reference>
<proteinExistence type="predicted"/>
<dbReference type="Ensembl" id="ENSCMMT00000012933.1">
    <property type="protein sequence ID" value="ENSCMMP00000011762.1"/>
    <property type="gene ID" value="ENSCMMG00000007450.1"/>
</dbReference>
<feature type="compositionally biased region" description="Low complexity" evidence="1">
    <location>
        <begin position="45"/>
        <end position="56"/>
    </location>
</feature>
<keyword evidence="3" id="KW-1185">Reference proteome</keyword>
<reference evidence="2" key="2">
    <citation type="submission" date="2025-08" db="UniProtKB">
        <authorList>
            <consortium name="Ensembl"/>
        </authorList>
    </citation>
    <scope>IDENTIFICATION</scope>
</reference>
<accession>A0A8C3BUV5</accession>
<evidence type="ECO:0000313" key="3">
    <source>
        <dbReference type="Proteomes" id="UP000694556"/>
    </source>
</evidence>
<evidence type="ECO:0000256" key="1">
    <source>
        <dbReference type="SAM" id="MobiDB-lite"/>
    </source>
</evidence>
<name>A0A8C3BUV5_CAIMO</name>
<feature type="region of interest" description="Disordered" evidence="1">
    <location>
        <begin position="32"/>
        <end position="106"/>
    </location>
</feature>